<dbReference type="Proteomes" id="UP001152484">
    <property type="component" value="Unassembled WGS sequence"/>
</dbReference>
<dbReference type="InterPro" id="IPR043502">
    <property type="entry name" value="DNA/RNA_pol_sf"/>
</dbReference>
<keyword evidence="3" id="KW-1185">Reference proteome</keyword>
<dbReference type="PANTHER" id="PTHR11439:SF455">
    <property type="entry name" value="RLK (RECEPTOR-LIKE PROTEIN KINASE) 8, PUTATIVE-RELATED"/>
    <property type="match status" value="1"/>
</dbReference>
<evidence type="ECO:0000313" key="2">
    <source>
        <dbReference type="EMBL" id="CAH9052365.1"/>
    </source>
</evidence>
<name>A0A9P0VNK1_CUSEU</name>
<gene>
    <name evidence="2" type="ORF">CEURO_LOCUS332</name>
</gene>
<dbReference type="SUPFAM" id="SSF56672">
    <property type="entry name" value="DNA/RNA polymerases"/>
    <property type="match status" value="1"/>
</dbReference>
<organism evidence="2 3">
    <name type="scientific">Cuscuta europaea</name>
    <name type="common">European dodder</name>
    <dbReference type="NCBI Taxonomy" id="41803"/>
    <lineage>
        <taxon>Eukaryota</taxon>
        <taxon>Viridiplantae</taxon>
        <taxon>Streptophyta</taxon>
        <taxon>Embryophyta</taxon>
        <taxon>Tracheophyta</taxon>
        <taxon>Spermatophyta</taxon>
        <taxon>Magnoliopsida</taxon>
        <taxon>eudicotyledons</taxon>
        <taxon>Gunneridae</taxon>
        <taxon>Pentapetalae</taxon>
        <taxon>asterids</taxon>
        <taxon>lamiids</taxon>
        <taxon>Solanales</taxon>
        <taxon>Convolvulaceae</taxon>
        <taxon>Cuscuteae</taxon>
        <taxon>Cuscuta</taxon>
        <taxon>Cuscuta subgen. Cuscuta</taxon>
    </lineage>
</organism>
<dbReference type="AlphaFoldDB" id="A0A9P0VNK1"/>
<protein>
    <recommendedName>
        <fullName evidence="1">Reverse transcriptase Ty1/copia-type domain-containing protein</fullName>
    </recommendedName>
</protein>
<feature type="domain" description="Reverse transcriptase Ty1/copia-type" evidence="1">
    <location>
        <begin position="1"/>
        <end position="145"/>
    </location>
</feature>
<dbReference type="EMBL" id="CAMAPE010000002">
    <property type="protein sequence ID" value="CAH9052365.1"/>
    <property type="molecule type" value="Genomic_DNA"/>
</dbReference>
<evidence type="ECO:0000313" key="3">
    <source>
        <dbReference type="Proteomes" id="UP001152484"/>
    </source>
</evidence>
<accession>A0A9P0VNK1</accession>
<dbReference type="Pfam" id="PF07727">
    <property type="entry name" value="RVT_2"/>
    <property type="match status" value="1"/>
</dbReference>
<comment type="caution">
    <text evidence="2">The sequence shown here is derived from an EMBL/GenBank/DDBJ whole genome shotgun (WGS) entry which is preliminary data.</text>
</comment>
<evidence type="ECO:0000259" key="1">
    <source>
        <dbReference type="Pfam" id="PF07727"/>
    </source>
</evidence>
<dbReference type="InterPro" id="IPR013103">
    <property type="entry name" value="RVT_2"/>
</dbReference>
<reference evidence="2" key="1">
    <citation type="submission" date="2022-07" db="EMBL/GenBank/DDBJ databases">
        <authorList>
            <person name="Macas J."/>
            <person name="Novak P."/>
            <person name="Neumann P."/>
        </authorList>
    </citation>
    <scope>NUCLEOTIDE SEQUENCE</scope>
</reference>
<dbReference type="OrthoDB" id="1304329at2759"/>
<sequence>MLQPTGYVDSSHPTHICRLRKALYGLKQAPRAWYMELSRFLISVGFCKSHADNSLFIYYHDQIIIYFLVYVDDIVLTGNSSVAVNKFVMQLTSRFSVKDMGSLHHFLGIEVIPTKNDMFLSQRQYILNTLETCAMLGAKDSPTPMSSSQPITLTDGVSMQDPQQYRRALGLLQYLSFTRPDISFSVNRLSQFMHQPTDRHWQAVKRILRYLKHTINYGLFLHRSKPLHLTVFSDSDWGNIHDQGKSTTGYALYLGPNIISWKSAKQKCVSRSSTEAEYRAVANASAELLWVTNLLRELHVKIPSTPTLYCDNQGALMCV</sequence>
<proteinExistence type="predicted"/>
<dbReference type="CDD" id="cd09272">
    <property type="entry name" value="RNase_HI_RT_Ty1"/>
    <property type="match status" value="1"/>
</dbReference>
<dbReference type="PANTHER" id="PTHR11439">
    <property type="entry name" value="GAG-POL-RELATED RETROTRANSPOSON"/>
    <property type="match status" value="1"/>
</dbReference>